<comment type="caution">
    <text evidence="2">The sequence shown here is derived from an EMBL/GenBank/DDBJ whole genome shotgun (WGS) entry which is preliminary data.</text>
</comment>
<dbReference type="AlphaFoldDB" id="T2JRV5"/>
<dbReference type="SUPFAM" id="SSF81296">
    <property type="entry name" value="E set domains"/>
    <property type="match status" value="1"/>
</dbReference>
<evidence type="ECO:0000313" key="3">
    <source>
        <dbReference type="Proteomes" id="UP000018130"/>
    </source>
</evidence>
<dbReference type="EC" id="2.4.1.18" evidence="2"/>
<dbReference type="InterPro" id="IPR014756">
    <property type="entry name" value="Ig_E-set"/>
</dbReference>
<feature type="domain" description="1,4-alpha-glucan branching enzyme GlgB N-terminal" evidence="1">
    <location>
        <begin position="7"/>
        <end position="73"/>
    </location>
</feature>
<dbReference type="GO" id="GO:0003844">
    <property type="term" value="F:1,4-alpha-glucan branching enzyme activity"/>
    <property type="evidence" value="ECO:0007669"/>
    <property type="project" value="UniProtKB-EC"/>
</dbReference>
<proteinExistence type="predicted"/>
<keyword evidence="2" id="KW-0328">Glycosyltransferase</keyword>
<dbReference type="Gene3D" id="2.60.40.10">
    <property type="entry name" value="Immunoglobulins"/>
    <property type="match status" value="1"/>
</dbReference>
<protein>
    <submittedName>
        <fullName evidence="2">1,4-alpha-glucan (Glycogen) branching enzyme, GH-13-type</fullName>
        <ecNumber evidence="2">2.4.1.18</ecNumber>
    </submittedName>
</protein>
<evidence type="ECO:0000259" key="1">
    <source>
        <dbReference type="Pfam" id="PF22019"/>
    </source>
</evidence>
<sequence>MTTTISADQVNQIVYNLHHDPFEILGCHLLEKGEKTKKWVVRAYLPKAEAAWVIRPTEGKEDPMNSVHHPNFF</sequence>
<dbReference type="InterPro" id="IPR054169">
    <property type="entry name" value="GlgB_N"/>
</dbReference>
<name>T2JRV5_CROWT</name>
<reference evidence="2 3" key="1">
    <citation type="submission" date="2013-01" db="EMBL/GenBank/DDBJ databases">
        <authorList>
            <person name="Bench S."/>
        </authorList>
    </citation>
    <scope>NUCLEOTIDE SEQUENCE [LARGE SCALE GENOMIC DNA]</scope>
    <source>
        <strain evidence="2 3">WH 0402</strain>
    </source>
</reference>
<evidence type="ECO:0000313" key="2">
    <source>
        <dbReference type="EMBL" id="CCQ68598.1"/>
    </source>
</evidence>
<gene>
    <name evidence="2" type="ORF">CWATWH0402_3618</name>
</gene>
<dbReference type="Pfam" id="PF22019">
    <property type="entry name" value="GlgB_N"/>
    <property type="match status" value="1"/>
</dbReference>
<accession>T2JRV5</accession>
<dbReference type="InterPro" id="IPR013783">
    <property type="entry name" value="Ig-like_fold"/>
</dbReference>
<reference evidence="2 3" key="2">
    <citation type="submission" date="2013-09" db="EMBL/GenBank/DDBJ databases">
        <title>Whole genome comparison of six Crocosphaera watsonii strains with differing phenotypes.</title>
        <authorList>
            <person name="Bench S.R."/>
            <person name="Heller P."/>
            <person name="Frank I."/>
            <person name="Arciniega M."/>
            <person name="Shilova I.N."/>
            <person name="Zehr J.P."/>
        </authorList>
    </citation>
    <scope>NUCLEOTIDE SEQUENCE [LARGE SCALE GENOMIC DNA]</scope>
    <source>
        <strain evidence="2 3">WH 0402</strain>
    </source>
</reference>
<dbReference type="Proteomes" id="UP000018130">
    <property type="component" value="Unassembled WGS sequence"/>
</dbReference>
<organism evidence="2 3">
    <name type="scientific">Crocosphaera watsonii WH 0402</name>
    <dbReference type="NCBI Taxonomy" id="1284629"/>
    <lineage>
        <taxon>Bacteria</taxon>
        <taxon>Bacillati</taxon>
        <taxon>Cyanobacteriota</taxon>
        <taxon>Cyanophyceae</taxon>
        <taxon>Oscillatoriophycideae</taxon>
        <taxon>Chroococcales</taxon>
        <taxon>Aphanothecaceae</taxon>
        <taxon>Crocosphaera</taxon>
    </lineage>
</organism>
<keyword evidence="2" id="KW-0808">Transferase</keyword>
<dbReference type="EMBL" id="CAQN01000799">
    <property type="protein sequence ID" value="CCQ68598.1"/>
    <property type="molecule type" value="Genomic_DNA"/>
</dbReference>